<dbReference type="NCBIfam" id="TIGR00276">
    <property type="entry name" value="tRNA epoxyqueuosine(34) reductase QueG"/>
    <property type="match status" value="1"/>
</dbReference>
<reference evidence="22 23" key="1">
    <citation type="submission" date="2023-08" db="EMBL/GenBank/DDBJ databases">
        <title>Helicovermis profunda gen. nov., sp. nov., a novel mesophilic, fermentative bacterium within the Bacillota from a deep-sea hydrothermal vent chimney.</title>
        <authorList>
            <person name="Miyazaki U."/>
            <person name="Mizutani D."/>
            <person name="Hashimoto Y."/>
            <person name="Tame A."/>
            <person name="Sawayama S."/>
            <person name="Miyazaki J."/>
            <person name="Takai K."/>
            <person name="Nakagawa S."/>
        </authorList>
    </citation>
    <scope>NUCLEOTIDE SEQUENCE [LARGE SCALE GENOMIC DNA]</scope>
    <source>
        <strain evidence="22 23">S502</strain>
    </source>
</reference>
<dbReference type="GO" id="GO:0051536">
    <property type="term" value="F:iron-sulfur cluster binding"/>
    <property type="evidence" value="ECO:0007669"/>
    <property type="project" value="UniProtKB-KW"/>
</dbReference>
<accession>A0AAU9E9Y8</accession>
<evidence type="ECO:0000256" key="20">
    <source>
        <dbReference type="PIRSR" id="PIRSR604723-51"/>
    </source>
</evidence>
<evidence type="ECO:0000256" key="15">
    <source>
        <dbReference type="ARBA" id="ARBA00023004"/>
    </source>
</evidence>
<dbReference type="GO" id="GO:0008616">
    <property type="term" value="P:tRNA queuosine(34) biosynthetic process"/>
    <property type="evidence" value="ECO:0007669"/>
    <property type="project" value="UniProtKB-KW"/>
</dbReference>
<comment type="similarity">
    <text evidence="4">Belongs to the class-II pyridoxal-phosphate-dependent aminotransferase family. BioF subfamily.</text>
</comment>
<name>A0AAU9E9Y8_9FIRM</name>
<keyword evidence="9" id="KW-0808">Transferase</keyword>
<dbReference type="InterPro" id="IPR013542">
    <property type="entry name" value="QueG_DUF1730"/>
</dbReference>
<dbReference type="CDD" id="cd06454">
    <property type="entry name" value="KBL_like"/>
    <property type="match status" value="1"/>
</dbReference>
<keyword evidence="10" id="KW-0819">tRNA processing</keyword>
<dbReference type="AlphaFoldDB" id="A0AAU9E9Y8"/>
<dbReference type="Gene3D" id="3.30.70.20">
    <property type="match status" value="1"/>
</dbReference>
<evidence type="ECO:0000256" key="9">
    <source>
        <dbReference type="ARBA" id="ARBA00022679"/>
    </source>
</evidence>
<keyword evidence="8" id="KW-0963">Cytoplasm</keyword>
<keyword evidence="11" id="KW-0479">Metal-binding</keyword>
<keyword evidence="23" id="KW-1185">Reference proteome</keyword>
<evidence type="ECO:0000256" key="18">
    <source>
        <dbReference type="ARBA" id="ARBA00047715"/>
    </source>
</evidence>
<dbReference type="Gene3D" id="3.40.640.10">
    <property type="entry name" value="Type I PLP-dependent aspartate aminotransferase-like (Major domain)"/>
    <property type="match status" value="1"/>
</dbReference>
<dbReference type="SUPFAM" id="SSF54862">
    <property type="entry name" value="4Fe-4S ferredoxins"/>
    <property type="match status" value="1"/>
</dbReference>
<feature type="modified residue" description="N6-(pyridoxal phosphate)lysine" evidence="20">
    <location>
        <position position="599"/>
    </location>
</feature>
<evidence type="ECO:0000256" key="8">
    <source>
        <dbReference type="ARBA" id="ARBA00022490"/>
    </source>
</evidence>
<dbReference type="KEGG" id="hprf:HLPR_04150"/>
<dbReference type="PROSITE" id="PS00599">
    <property type="entry name" value="AA_TRANSFER_CLASS_2"/>
    <property type="match status" value="1"/>
</dbReference>
<evidence type="ECO:0000256" key="12">
    <source>
        <dbReference type="ARBA" id="ARBA00022756"/>
    </source>
</evidence>
<dbReference type="InterPro" id="IPR017900">
    <property type="entry name" value="4Fe4S_Fe_S_CS"/>
</dbReference>
<keyword evidence="12" id="KW-0093">Biotin biosynthesis</keyword>
<evidence type="ECO:0000256" key="14">
    <source>
        <dbReference type="ARBA" id="ARBA00022898"/>
    </source>
</evidence>
<evidence type="ECO:0000256" key="2">
    <source>
        <dbReference type="ARBA" id="ARBA00002513"/>
    </source>
</evidence>
<dbReference type="NCBIfam" id="TIGR00858">
    <property type="entry name" value="bioF"/>
    <property type="match status" value="1"/>
</dbReference>
<evidence type="ECO:0000256" key="4">
    <source>
        <dbReference type="ARBA" id="ARBA00010008"/>
    </source>
</evidence>
<dbReference type="InterPro" id="IPR004839">
    <property type="entry name" value="Aminotransferase_I/II_large"/>
</dbReference>
<evidence type="ECO:0000256" key="7">
    <source>
        <dbReference type="ARBA" id="ARBA00016004"/>
    </source>
</evidence>
<evidence type="ECO:0000256" key="16">
    <source>
        <dbReference type="ARBA" id="ARBA00023014"/>
    </source>
</evidence>
<dbReference type="NCBIfam" id="TIGR01825">
    <property type="entry name" value="gly_Cac_T_rel"/>
    <property type="match status" value="1"/>
</dbReference>
<dbReference type="EMBL" id="AP028654">
    <property type="protein sequence ID" value="BEP28084.1"/>
    <property type="molecule type" value="Genomic_DNA"/>
</dbReference>
<dbReference type="InterPro" id="IPR004723">
    <property type="entry name" value="AONS_Archaea/Proteobacteria"/>
</dbReference>
<dbReference type="InterPro" id="IPR015422">
    <property type="entry name" value="PyrdxlP-dep_Trfase_small"/>
</dbReference>
<evidence type="ECO:0000256" key="10">
    <source>
        <dbReference type="ARBA" id="ARBA00022694"/>
    </source>
</evidence>
<evidence type="ECO:0000256" key="3">
    <source>
        <dbReference type="ARBA" id="ARBA00004746"/>
    </source>
</evidence>
<evidence type="ECO:0000256" key="5">
    <source>
        <dbReference type="ARBA" id="ARBA00011738"/>
    </source>
</evidence>
<dbReference type="GO" id="GO:0030170">
    <property type="term" value="F:pyridoxal phosphate binding"/>
    <property type="evidence" value="ECO:0007669"/>
    <property type="project" value="InterPro"/>
</dbReference>
<evidence type="ECO:0000256" key="13">
    <source>
        <dbReference type="ARBA" id="ARBA00022785"/>
    </source>
</evidence>
<dbReference type="Pfam" id="PF08331">
    <property type="entry name" value="QueG_DUF1730"/>
    <property type="match status" value="1"/>
</dbReference>
<gene>
    <name evidence="22" type="ORF">HLPR_04150</name>
</gene>
<dbReference type="Pfam" id="PF13484">
    <property type="entry name" value="Fer4_16"/>
    <property type="match status" value="1"/>
</dbReference>
<feature type="domain" description="4Fe-4S ferredoxin-type" evidence="21">
    <location>
        <begin position="189"/>
        <end position="218"/>
    </location>
</feature>
<keyword evidence="14 20" id="KW-0663">Pyridoxal phosphate</keyword>
<evidence type="ECO:0000256" key="17">
    <source>
        <dbReference type="ARBA" id="ARBA00023315"/>
    </source>
</evidence>
<comment type="pathway">
    <text evidence="3">Cofactor biosynthesis; biotin biosynthesis.</text>
</comment>
<comment type="catalytic activity">
    <reaction evidence="18">
        <text>6-carboxyhexanoyl-[ACP] + L-alanine + H(+) = (8S)-8-amino-7-oxononanoate + holo-[ACP] + CO2</text>
        <dbReference type="Rhea" id="RHEA:42288"/>
        <dbReference type="Rhea" id="RHEA-COMP:9685"/>
        <dbReference type="Rhea" id="RHEA-COMP:9955"/>
        <dbReference type="ChEBI" id="CHEBI:15378"/>
        <dbReference type="ChEBI" id="CHEBI:16526"/>
        <dbReference type="ChEBI" id="CHEBI:57972"/>
        <dbReference type="ChEBI" id="CHEBI:64479"/>
        <dbReference type="ChEBI" id="CHEBI:78846"/>
        <dbReference type="ChEBI" id="CHEBI:149468"/>
        <dbReference type="EC" id="2.3.1.47"/>
    </reaction>
</comment>
<dbReference type="EC" id="2.3.1.47" evidence="6 19"/>
<dbReference type="Gene3D" id="3.90.1150.10">
    <property type="entry name" value="Aspartate Aminotransferase, domain 1"/>
    <property type="match status" value="1"/>
</dbReference>
<dbReference type="PROSITE" id="PS51379">
    <property type="entry name" value="4FE4S_FER_2"/>
    <property type="match status" value="1"/>
</dbReference>
<evidence type="ECO:0000313" key="23">
    <source>
        <dbReference type="Proteomes" id="UP001321786"/>
    </source>
</evidence>
<organism evidence="22 23">
    <name type="scientific">Helicovermis profundi</name>
    <dbReference type="NCBI Taxonomy" id="3065157"/>
    <lineage>
        <taxon>Bacteria</taxon>
        <taxon>Bacillati</taxon>
        <taxon>Bacillota</taxon>
        <taxon>Clostridia</taxon>
        <taxon>Helicovermis</taxon>
    </lineage>
</organism>
<dbReference type="GO" id="GO:0046872">
    <property type="term" value="F:metal ion binding"/>
    <property type="evidence" value="ECO:0007669"/>
    <property type="project" value="UniProtKB-KW"/>
</dbReference>
<evidence type="ECO:0000256" key="19">
    <source>
        <dbReference type="NCBIfam" id="TIGR00858"/>
    </source>
</evidence>
<dbReference type="Proteomes" id="UP001321786">
    <property type="component" value="Chromosome"/>
</dbReference>
<keyword evidence="16" id="KW-0411">Iron-sulfur</keyword>
<dbReference type="InterPro" id="IPR015424">
    <property type="entry name" value="PyrdxlP-dep_Trfase"/>
</dbReference>
<dbReference type="GO" id="GO:0016491">
    <property type="term" value="F:oxidoreductase activity"/>
    <property type="evidence" value="ECO:0007669"/>
    <property type="project" value="InterPro"/>
</dbReference>
<dbReference type="GO" id="GO:0009102">
    <property type="term" value="P:biotin biosynthetic process"/>
    <property type="evidence" value="ECO:0007669"/>
    <property type="project" value="UniProtKB-UniRule"/>
</dbReference>
<evidence type="ECO:0000256" key="6">
    <source>
        <dbReference type="ARBA" id="ARBA00013187"/>
    </source>
</evidence>
<dbReference type="PANTHER" id="PTHR13693:SF3">
    <property type="entry name" value="LD36009P"/>
    <property type="match status" value="1"/>
</dbReference>
<evidence type="ECO:0000256" key="11">
    <source>
        <dbReference type="ARBA" id="ARBA00022723"/>
    </source>
</evidence>
<dbReference type="NCBIfam" id="NF005394">
    <property type="entry name" value="PRK06939.1"/>
    <property type="match status" value="1"/>
</dbReference>
<proteinExistence type="inferred from homology"/>
<keyword evidence="13" id="KW-0671">Queuosine biosynthesis</keyword>
<dbReference type="Pfam" id="PF00155">
    <property type="entry name" value="Aminotran_1_2"/>
    <property type="match status" value="1"/>
</dbReference>
<comment type="subunit">
    <text evidence="5">Homodimer.</text>
</comment>
<comment type="function">
    <text evidence="2">Catalyzes the decarboxylative condensation of pimeloyl-[acyl-carrier protein] and L-alanine to produce 8-amino-7-oxononanoate (AON), [acyl-carrier protein], and carbon dioxide.</text>
</comment>
<dbReference type="InterPro" id="IPR017896">
    <property type="entry name" value="4Fe4S_Fe-S-bd"/>
</dbReference>
<dbReference type="InterPro" id="IPR050087">
    <property type="entry name" value="AON_synthase_class-II"/>
</dbReference>
<dbReference type="InterPro" id="IPR001917">
    <property type="entry name" value="Aminotrans_II_pyridoxalP_BS"/>
</dbReference>
<dbReference type="PROSITE" id="PS00198">
    <property type="entry name" value="4FE4S_FER_1"/>
    <property type="match status" value="1"/>
</dbReference>
<comment type="cofactor">
    <cofactor evidence="1 20">
        <name>pyridoxal 5'-phosphate</name>
        <dbReference type="ChEBI" id="CHEBI:597326"/>
    </cofactor>
</comment>
<dbReference type="InterPro" id="IPR004453">
    <property type="entry name" value="QueG"/>
</dbReference>
<keyword evidence="15" id="KW-0408">Iron</keyword>
<sequence length="752" mass="84859">MKNNYENIMLFLKKEFNKLNIDKFEVLSKKDILKYKNDYTNKVMQYELGNNLEFSNYSYKERMDIENQLKNTKSIIVAIIPYNHKNMYSIEKNEEEIYGYVTNSAWEYDYHTLLNSKLNFVVNELSKRNPNDEFKVITDTSPLVDRAIAKLANFGDYGKNTFLINKEYGTSFYIGYILTTIDIEKNKNFNFKIKTDICQNCSKCVDVCPSGALSGNFTIEAEKCISYLTQKKGDLSVKEKKLIKNNIYGCDICQNVCPLNNDKKEIPIEYTRETNNEIEIHNLLELSNKGIIKKYKNHGFVWRGANVIKRNAIISLGNVGFSSDIDFLKNIYNHVSDNNKNYVLWAINEIKNREGNMKNIHELDFLKENIDDLKKQGVYRKLPILEGANDAEIILNGKKVINLSSNNYLGLANHPRLKKAAIAAVEKYGVGAGAVRTIVGNMDIHEELEKKLAEFKREEAVMVYQSGFNCNAGTIQAITEKGDLIISDSLNHASIIDGVRLSRADRAVFEHSNMEDLERVLKEKRDNFKNCLIITDGVFSMDGDLAKLPEIVELAEKYNCMTYVDDAHGSGVLGESGRGTVDHFGLHGRVDFSIGTLSKAIGVIGGYVAGKAVSKDWLSHRGRPILFSTALPPAAVGAIIESVSMLMESTEYTDRLWDNAKFFKEKLGKLGFDTGKSETPITPVIIGEEARAMEFSKKLFENGVYVSAIVFPTVPKGTGRVRCMVTAGHTKEQLERAVDTFEKVGKEMGLIK</sequence>
<dbReference type="FunFam" id="3.40.640.10:FF:000006">
    <property type="entry name" value="5-aminolevulinate synthase, mitochondrial"/>
    <property type="match status" value="1"/>
</dbReference>
<dbReference type="InterPro" id="IPR010962">
    <property type="entry name" value="AONS_Archaea/Firmicutes"/>
</dbReference>
<dbReference type="GO" id="GO:0008710">
    <property type="term" value="F:8-amino-7-oxononanoate synthase activity"/>
    <property type="evidence" value="ECO:0007669"/>
    <property type="project" value="UniProtKB-UniRule"/>
</dbReference>
<protein>
    <recommendedName>
        <fullName evidence="7 19">8-amino-7-oxononanoate synthase</fullName>
        <ecNumber evidence="6 19">2.3.1.47</ecNumber>
    </recommendedName>
</protein>
<evidence type="ECO:0000313" key="22">
    <source>
        <dbReference type="EMBL" id="BEP28084.1"/>
    </source>
</evidence>
<dbReference type="InterPro" id="IPR015421">
    <property type="entry name" value="PyrdxlP-dep_Trfase_major"/>
</dbReference>
<keyword evidence="17" id="KW-0012">Acyltransferase</keyword>
<dbReference type="SUPFAM" id="SSF53383">
    <property type="entry name" value="PLP-dependent transferases"/>
    <property type="match status" value="1"/>
</dbReference>
<dbReference type="PANTHER" id="PTHR13693">
    <property type="entry name" value="CLASS II AMINOTRANSFERASE/8-AMINO-7-OXONONANOATE SYNTHASE"/>
    <property type="match status" value="1"/>
</dbReference>
<evidence type="ECO:0000259" key="21">
    <source>
        <dbReference type="PROSITE" id="PS51379"/>
    </source>
</evidence>
<evidence type="ECO:0000256" key="1">
    <source>
        <dbReference type="ARBA" id="ARBA00001933"/>
    </source>
</evidence>